<dbReference type="AlphaFoldDB" id="A0A1F6PDX7"/>
<dbReference type="Gene3D" id="2.60.200.40">
    <property type="match status" value="1"/>
</dbReference>
<dbReference type="STRING" id="1798709.A2538_00950"/>
<dbReference type="Proteomes" id="UP000178254">
    <property type="component" value="Unassembled WGS sequence"/>
</dbReference>
<dbReference type="SUPFAM" id="SSF111331">
    <property type="entry name" value="NAD kinase/diacylglycerol kinase-like"/>
    <property type="match status" value="1"/>
</dbReference>
<evidence type="ECO:0000259" key="1">
    <source>
        <dbReference type="Pfam" id="PF00781"/>
    </source>
</evidence>
<sequence length="254" mass="29170">MYVYLYDNFLRQKKFDAEIRNVEVRLTDYGIAGKILRLTNYTDAKQIIDDEIKRGAKTVVIVGNDHTFGHVLSRAATCECVFGFLPIGPENTIAEVLGVPVGVSACDVLARRRREKLDIGWMNNRYFVSRLQVKAAAVRVIYDSKFSVAANDLMEVVVCNLQPFYWKRDRDDLEPRVVHPQDGKLEAFLRPLTKKRFWGYKYESPSVFPFEEMEIVGKTPFTLEADGKISKELKVKIKLAHGKIDMVVGRNRKF</sequence>
<dbReference type="InterPro" id="IPR017438">
    <property type="entry name" value="ATP-NAD_kinase_N"/>
</dbReference>
<dbReference type="Gene3D" id="3.40.50.10330">
    <property type="entry name" value="Probable inorganic polyphosphate/atp-NAD kinase, domain 1"/>
    <property type="match status" value="1"/>
</dbReference>
<dbReference type="GO" id="GO:0016301">
    <property type="term" value="F:kinase activity"/>
    <property type="evidence" value="ECO:0007669"/>
    <property type="project" value="InterPro"/>
</dbReference>
<accession>A0A1F6PDX7</accession>
<name>A0A1F6PDX7_9BACT</name>
<dbReference type="Pfam" id="PF00781">
    <property type="entry name" value="DAGK_cat"/>
    <property type="match status" value="1"/>
</dbReference>
<reference evidence="2 3" key="1">
    <citation type="journal article" date="2016" name="Nat. Commun.">
        <title>Thousands of microbial genomes shed light on interconnected biogeochemical processes in an aquifer system.</title>
        <authorList>
            <person name="Anantharaman K."/>
            <person name="Brown C.T."/>
            <person name="Hug L.A."/>
            <person name="Sharon I."/>
            <person name="Castelle C.J."/>
            <person name="Probst A.J."/>
            <person name="Thomas B.C."/>
            <person name="Singh A."/>
            <person name="Wilkins M.J."/>
            <person name="Karaoz U."/>
            <person name="Brodie E.L."/>
            <person name="Williams K.H."/>
            <person name="Hubbard S.S."/>
            <person name="Banfield J.F."/>
        </authorList>
    </citation>
    <scope>NUCLEOTIDE SEQUENCE [LARGE SCALE GENOMIC DNA]</scope>
</reference>
<feature type="domain" description="DAGKc" evidence="1">
    <location>
        <begin position="12"/>
        <end position="121"/>
    </location>
</feature>
<dbReference type="EMBL" id="MFRE01000009">
    <property type="protein sequence ID" value="OGH94359.1"/>
    <property type="molecule type" value="Genomic_DNA"/>
</dbReference>
<evidence type="ECO:0000313" key="3">
    <source>
        <dbReference type="Proteomes" id="UP000178254"/>
    </source>
</evidence>
<protein>
    <recommendedName>
        <fullName evidence="1">DAGKc domain-containing protein</fullName>
    </recommendedName>
</protein>
<dbReference type="InterPro" id="IPR016064">
    <property type="entry name" value="NAD/diacylglycerol_kinase_sf"/>
</dbReference>
<evidence type="ECO:0000313" key="2">
    <source>
        <dbReference type="EMBL" id="OGH94359.1"/>
    </source>
</evidence>
<proteinExistence type="predicted"/>
<gene>
    <name evidence="2" type="ORF">A2538_00950</name>
</gene>
<comment type="caution">
    <text evidence="2">The sequence shown here is derived from an EMBL/GenBank/DDBJ whole genome shotgun (WGS) entry which is preliminary data.</text>
</comment>
<dbReference type="InterPro" id="IPR001206">
    <property type="entry name" value="Diacylglycerol_kinase_cat_dom"/>
</dbReference>
<organism evidence="2 3">
    <name type="scientific">Candidatus Magasanikbacteria bacterium RIFOXYD2_FULL_41_14</name>
    <dbReference type="NCBI Taxonomy" id="1798709"/>
    <lineage>
        <taxon>Bacteria</taxon>
        <taxon>Candidatus Magasanikiibacteriota</taxon>
    </lineage>
</organism>